<sequence length="61" mass="6444">MRGEALLGLGEEAEGIRQLDLAAREAASASYEDGEVRALGALLRVSADEGFRHGTKRRCGG</sequence>
<dbReference type="RefSeq" id="WP_344084175.1">
    <property type="nucleotide sequence ID" value="NZ_BAAAHB010000001.1"/>
</dbReference>
<dbReference type="Proteomes" id="UP001499895">
    <property type="component" value="Unassembled WGS sequence"/>
</dbReference>
<dbReference type="EMBL" id="BAAAHB010000001">
    <property type="protein sequence ID" value="GAA0443779.1"/>
    <property type="molecule type" value="Genomic_DNA"/>
</dbReference>
<keyword evidence="2" id="KW-1185">Reference proteome</keyword>
<name>A0ABP3J6I1_9ACTN</name>
<comment type="caution">
    <text evidence="1">The sequence shown here is derived from an EMBL/GenBank/DDBJ whole genome shotgun (WGS) entry which is preliminary data.</text>
</comment>
<evidence type="ECO:0000313" key="2">
    <source>
        <dbReference type="Proteomes" id="UP001499895"/>
    </source>
</evidence>
<protein>
    <submittedName>
        <fullName evidence="1">Uncharacterized protein</fullName>
    </submittedName>
</protein>
<organism evidence="1 2">
    <name type="scientific">Streptomyces stramineus</name>
    <dbReference type="NCBI Taxonomy" id="173861"/>
    <lineage>
        <taxon>Bacteria</taxon>
        <taxon>Bacillati</taxon>
        <taxon>Actinomycetota</taxon>
        <taxon>Actinomycetes</taxon>
        <taxon>Kitasatosporales</taxon>
        <taxon>Streptomycetaceae</taxon>
        <taxon>Streptomyces</taxon>
    </lineage>
</organism>
<proteinExistence type="predicted"/>
<reference evidence="2" key="1">
    <citation type="journal article" date="2019" name="Int. J. Syst. Evol. Microbiol.">
        <title>The Global Catalogue of Microorganisms (GCM) 10K type strain sequencing project: providing services to taxonomists for standard genome sequencing and annotation.</title>
        <authorList>
            <consortium name="The Broad Institute Genomics Platform"/>
            <consortium name="The Broad Institute Genome Sequencing Center for Infectious Disease"/>
            <person name="Wu L."/>
            <person name="Ma J."/>
        </authorList>
    </citation>
    <scope>NUCLEOTIDE SEQUENCE [LARGE SCALE GENOMIC DNA]</scope>
    <source>
        <strain evidence="2">JCM 10649</strain>
    </source>
</reference>
<accession>A0ABP3J6I1</accession>
<evidence type="ECO:0000313" key="1">
    <source>
        <dbReference type="EMBL" id="GAA0443779.1"/>
    </source>
</evidence>
<gene>
    <name evidence="1" type="ORF">GCM10009544_03260</name>
</gene>